<proteinExistence type="predicted"/>
<evidence type="ECO:0000259" key="3">
    <source>
        <dbReference type="Pfam" id="PF13205"/>
    </source>
</evidence>
<dbReference type="OMA" id="VFVNTTW"/>
<dbReference type="OrthoDB" id="10063988at2759"/>
<dbReference type="Proteomes" id="UP000694845">
    <property type="component" value="Unplaced"/>
</dbReference>
<accession>A0A8B7ZWR9</accession>
<evidence type="ECO:0000313" key="5">
    <source>
        <dbReference type="RefSeq" id="XP_022109537.1"/>
    </source>
</evidence>
<dbReference type="RefSeq" id="XP_022109537.1">
    <property type="nucleotide sequence ID" value="XM_022253845.1"/>
</dbReference>
<dbReference type="AlphaFoldDB" id="A0A8B7ZWR9"/>
<evidence type="ECO:0000256" key="1">
    <source>
        <dbReference type="ARBA" id="ARBA00022729"/>
    </source>
</evidence>
<feature type="domain" description="SbsA Ig-like" evidence="3">
    <location>
        <begin position="371"/>
        <end position="458"/>
    </location>
</feature>
<protein>
    <submittedName>
        <fullName evidence="5">Uncharacterized protein LOC110989457</fullName>
    </submittedName>
</protein>
<dbReference type="InterPro" id="IPR032812">
    <property type="entry name" value="SbsA_Ig"/>
</dbReference>
<dbReference type="KEGG" id="aplc:110989457"/>
<dbReference type="GeneID" id="110989457"/>
<keyword evidence="4" id="KW-1185">Reference proteome</keyword>
<name>A0A8B7ZWR9_ACAPL</name>
<reference evidence="5" key="1">
    <citation type="submission" date="2025-08" db="UniProtKB">
        <authorList>
            <consortium name="RefSeq"/>
        </authorList>
    </citation>
    <scope>IDENTIFICATION</scope>
</reference>
<sequence>MARGLLSFAILSLGLHVCLFGVVSSNHLRSLTLSWKATDESSKVDINWRFSFSRSWGSQVCDESDISNGTLIDVGEHLECQQCSNNEIARIKYQCTDYSQAEDWQTGEGSSRLTIEPGITAFDLLYSGCCWMTLGNAGAGYSAQAHVDLTQNRGVINSSPMTSWMPETRIQLGCETTLTIPMSDPDGDVVKCRWASGTNESGSVSPMPNSTLDESTCSLSIGDRLMSGWYAVALMIEDFASPMSTTAKSKIPLQFVVNVYYSYDACDERPTLIHPTPGQGSCRGASPGEIFSLQIRAKASISPILEIETSSPIGMTTSDVSLVPGKSNEYYITAMWTPDESQTGAHIFCFDALDSEGHTSEVRCINLVVGEPPKVIETSPVEGSTIPTSLGVLTFKFDQPINLISISTSVFVQSLYGMNMYTGSVTQTSPDTIQIQLSGTLYVDVAYSITLMEGTVQSRGACPFMSARHIVNVYTTWQTPAWTTDSFYTAATTVTEDGTTPFLDYWNTTPFEGTGAH</sequence>
<organism evidence="4 5">
    <name type="scientific">Acanthaster planci</name>
    <name type="common">Crown-of-thorns starfish</name>
    <dbReference type="NCBI Taxonomy" id="133434"/>
    <lineage>
        <taxon>Eukaryota</taxon>
        <taxon>Metazoa</taxon>
        <taxon>Echinodermata</taxon>
        <taxon>Eleutherozoa</taxon>
        <taxon>Asterozoa</taxon>
        <taxon>Asteroidea</taxon>
        <taxon>Valvatacea</taxon>
        <taxon>Valvatida</taxon>
        <taxon>Acanthasteridae</taxon>
        <taxon>Acanthaster</taxon>
    </lineage>
</organism>
<keyword evidence="1 2" id="KW-0732">Signal</keyword>
<feature type="signal peptide" evidence="2">
    <location>
        <begin position="1"/>
        <end position="25"/>
    </location>
</feature>
<evidence type="ECO:0000256" key="2">
    <source>
        <dbReference type="SAM" id="SignalP"/>
    </source>
</evidence>
<evidence type="ECO:0000313" key="4">
    <source>
        <dbReference type="Proteomes" id="UP000694845"/>
    </source>
</evidence>
<gene>
    <name evidence="5" type="primary">LOC110989457</name>
</gene>
<dbReference type="Pfam" id="PF13205">
    <property type="entry name" value="Big_5"/>
    <property type="match status" value="1"/>
</dbReference>
<feature type="chain" id="PRO_5034189403" evidence="2">
    <location>
        <begin position="26"/>
        <end position="517"/>
    </location>
</feature>